<dbReference type="EMBL" id="BSYO01000024">
    <property type="protein sequence ID" value="GMH22214.1"/>
    <property type="molecule type" value="Genomic_DNA"/>
</dbReference>
<dbReference type="InterPro" id="IPR013126">
    <property type="entry name" value="Hsp_70_fam"/>
</dbReference>
<dbReference type="GO" id="GO:0140662">
    <property type="term" value="F:ATP-dependent protein folding chaperone"/>
    <property type="evidence" value="ECO:0007669"/>
    <property type="project" value="InterPro"/>
</dbReference>
<dbReference type="Pfam" id="PF00012">
    <property type="entry name" value="HSP70"/>
    <property type="match status" value="1"/>
</dbReference>
<sequence length="93" mass="10231">MKALLLLLQGREGSMLFSMMNPSAETLAVVCFNDKHHFVGTAGASSIMNPKNFISHIKRLIDHPFCVPELQWDLKGLLFALTEGPGGFPLVYA</sequence>
<dbReference type="GO" id="GO:0005524">
    <property type="term" value="F:ATP binding"/>
    <property type="evidence" value="ECO:0007669"/>
    <property type="project" value="UniProtKB-KW"/>
</dbReference>
<dbReference type="AlphaFoldDB" id="A0AAD3XZP5"/>
<dbReference type="SUPFAM" id="SSF53067">
    <property type="entry name" value="Actin-like ATPase domain"/>
    <property type="match status" value="1"/>
</dbReference>
<evidence type="ECO:0000313" key="4">
    <source>
        <dbReference type="Proteomes" id="UP001279734"/>
    </source>
</evidence>
<keyword evidence="2" id="KW-0067">ATP-binding</keyword>
<protein>
    <submittedName>
        <fullName evidence="3">Uncharacterized protein</fullName>
    </submittedName>
</protein>
<keyword evidence="4" id="KW-1185">Reference proteome</keyword>
<evidence type="ECO:0000256" key="2">
    <source>
        <dbReference type="ARBA" id="ARBA00022840"/>
    </source>
</evidence>
<gene>
    <name evidence="3" type="ORF">Nepgr_024057</name>
</gene>
<dbReference type="PANTHER" id="PTHR45639">
    <property type="entry name" value="HSC70CB, ISOFORM G-RELATED"/>
    <property type="match status" value="1"/>
</dbReference>
<proteinExistence type="predicted"/>
<name>A0AAD3XZP5_NEPGR</name>
<evidence type="ECO:0000313" key="3">
    <source>
        <dbReference type="EMBL" id="GMH22214.1"/>
    </source>
</evidence>
<dbReference type="Proteomes" id="UP001279734">
    <property type="component" value="Unassembled WGS sequence"/>
</dbReference>
<comment type="caution">
    <text evidence="3">The sequence shown here is derived from an EMBL/GenBank/DDBJ whole genome shotgun (WGS) entry which is preliminary data.</text>
</comment>
<dbReference type="Gene3D" id="3.30.30.30">
    <property type="match status" value="1"/>
</dbReference>
<dbReference type="InterPro" id="IPR043129">
    <property type="entry name" value="ATPase_NBD"/>
</dbReference>
<accession>A0AAD3XZP5</accession>
<evidence type="ECO:0000256" key="1">
    <source>
        <dbReference type="ARBA" id="ARBA00022741"/>
    </source>
</evidence>
<dbReference type="PANTHER" id="PTHR45639:SF4">
    <property type="entry name" value="HSC70CB, ISOFORM G"/>
    <property type="match status" value="1"/>
</dbReference>
<keyword evidence="1" id="KW-0547">Nucleotide-binding</keyword>
<dbReference type="GO" id="GO:0005634">
    <property type="term" value="C:nucleus"/>
    <property type="evidence" value="ECO:0007669"/>
    <property type="project" value="TreeGrafter"/>
</dbReference>
<dbReference type="GO" id="GO:0005829">
    <property type="term" value="C:cytosol"/>
    <property type="evidence" value="ECO:0007669"/>
    <property type="project" value="TreeGrafter"/>
</dbReference>
<organism evidence="3 4">
    <name type="scientific">Nepenthes gracilis</name>
    <name type="common">Slender pitcher plant</name>
    <dbReference type="NCBI Taxonomy" id="150966"/>
    <lineage>
        <taxon>Eukaryota</taxon>
        <taxon>Viridiplantae</taxon>
        <taxon>Streptophyta</taxon>
        <taxon>Embryophyta</taxon>
        <taxon>Tracheophyta</taxon>
        <taxon>Spermatophyta</taxon>
        <taxon>Magnoliopsida</taxon>
        <taxon>eudicotyledons</taxon>
        <taxon>Gunneridae</taxon>
        <taxon>Pentapetalae</taxon>
        <taxon>Caryophyllales</taxon>
        <taxon>Nepenthaceae</taxon>
        <taxon>Nepenthes</taxon>
    </lineage>
</organism>
<reference evidence="3" key="1">
    <citation type="submission" date="2023-05" db="EMBL/GenBank/DDBJ databases">
        <title>Nepenthes gracilis genome sequencing.</title>
        <authorList>
            <person name="Fukushima K."/>
        </authorList>
    </citation>
    <scope>NUCLEOTIDE SEQUENCE</scope>
    <source>
        <strain evidence="3">SING2019-196</strain>
    </source>
</reference>